<comment type="caution">
    <text evidence="2">The sequence shown here is derived from an EMBL/GenBank/DDBJ whole genome shotgun (WGS) entry which is preliminary data.</text>
</comment>
<name>A0A6G4A7X2_9BACL</name>
<organism evidence="2">
    <name type="scientific">Paenibacillus sp. SYP-B3998</name>
    <dbReference type="NCBI Taxonomy" id="2678564"/>
    <lineage>
        <taxon>Bacteria</taxon>
        <taxon>Bacillati</taxon>
        <taxon>Bacillota</taxon>
        <taxon>Bacilli</taxon>
        <taxon>Bacillales</taxon>
        <taxon>Paenibacillaceae</taxon>
        <taxon>Paenibacillus</taxon>
    </lineage>
</organism>
<evidence type="ECO:0000313" key="2">
    <source>
        <dbReference type="EMBL" id="NEW09921.1"/>
    </source>
</evidence>
<dbReference type="InterPro" id="IPR024534">
    <property type="entry name" value="JetD_C"/>
</dbReference>
<accession>A0A6G4A7X2</accession>
<dbReference type="RefSeq" id="WP_163954219.1">
    <property type="nucleotide sequence ID" value="NZ_JAAIKC010000030.1"/>
</dbReference>
<reference evidence="2" key="1">
    <citation type="submission" date="2020-02" db="EMBL/GenBank/DDBJ databases">
        <authorList>
            <person name="Shen X.-R."/>
            <person name="Zhang Y.-X."/>
        </authorList>
    </citation>
    <scope>NUCLEOTIDE SEQUENCE</scope>
    <source>
        <strain evidence="2">SYP-B3998</strain>
    </source>
</reference>
<gene>
    <name evidence="2" type="ORF">GK047_28980</name>
</gene>
<sequence length="348" mass="40140">MEPKSQLLRYLQSFKKSKILLSELEEVFLGQPCADDIFSKAVLELEAEGILQMVQSKGRTGKQTSLAYQYNVQKSRLKEDLHKEIHRARLLMHPLIKLDVYYSLESSNWQQDWPYIERIDAYLKQHALPSIAVPAPERSFALVGDEKWITEKQGKELLARIGLWDKLLIIPVADPLMMAVNPGCLSNAVHRHLIVENKTTYQALLQALPDVPFTTLIFGGGYRITKSMELLPMQLPLTDCVHQFYYFGDIDKEGIAIWHTLHNRVLAWFGSPVHLALPFYRASLTKNFVYGKDKHRDHEEAIEHFLCHFSLEEQVKISTSLAAGGYFPQEILQTQELCALWRYTEWTI</sequence>
<dbReference type="Pfam" id="PF09983">
    <property type="entry name" value="JetD_C"/>
    <property type="match status" value="1"/>
</dbReference>
<dbReference type="EMBL" id="JAAIKC010000030">
    <property type="protein sequence ID" value="NEW09921.1"/>
    <property type="molecule type" value="Genomic_DNA"/>
</dbReference>
<evidence type="ECO:0000259" key="1">
    <source>
        <dbReference type="Pfam" id="PF09983"/>
    </source>
</evidence>
<feature type="domain" description="Wadjet protein JetD C-terminal" evidence="1">
    <location>
        <begin position="171"/>
        <end position="265"/>
    </location>
</feature>
<proteinExistence type="predicted"/>
<dbReference type="AlphaFoldDB" id="A0A6G4A7X2"/>
<protein>
    <recommendedName>
        <fullName evidence="1">Wadjet protein JetD C-terminal domain-containing protein</fullName>
    </recommendedName>
</protein>